<protein>
    <submittedName>
        <fullName evidence="3">Uncharacterized protein</fullName>
    </submittedName>
</protein>
<keyword evidence="2" id="KW-0812">Transmembrane</keyword>
<feature type="compositionally biased region" description="Basic and acidic residues" evidence="1">
    <location>
        <begin position="1"/>
        <end position="11"/>
    </location>
</feature>
<evidence type="ECO:0000313" key="4">
    <source>
        <dbReference type="Proteomes" id="UP000316093"/>
    </source>
</evidence>
<evidence type="ECO:0000256" key="1">
    <source>
        <dbReference type="SAM" id="MobiDB-lite"/>
    </source>
</evidence>
<feature type="transmembrane region" description="Helical" evidence="2">
    <location>
        <begin position="68"/>
        <end position="88"/>
    </location>
</feature>
<accession>A0A4Y5Z069</accession>
<dbReference type="Proteomes" id="UP000316093">
    <property type="component" value="Chromosome"/>
</dbReference>
<gene>
    <name evidence="3" type="ORF">FIV34_02120</name>
</gene>
<name>A0A4Y5Z069_9GAMM</name>
<evidence type="ECO:0000256" key="2">
    <source>
        <dbReference type="SAM" id="Phobius"/>
    </source>
</evidence>
<dbReference type="AlphaFoldDB" id="A0A4Y5Z069"/>
<keyword evidence="2" id="KW-1133">Transmembrane helix</keyword>
<keyword evidence="4" id="KW-1185">Reference proteome</keyword>
<feature type="transmembrane region" description="Helical" evidence="2">
    <location>
        <begin position="100"/>
        <end position="118"/>
    </location>
</feature>
<sequence length="125" mass="13491">MKDIDFRHDPAAEQEWQAQERREGPYANVARVAAHPMEPGLPADFAERVAGVAQARARALRQPARLEAWLVGLMVAVMLGVGVAVGATDISLGQLAAQPWLLGLGACLALSQGLDWAARRSRRAR</sequence>
<dbReference type="RefSeq" id="WP_139979198.1">
    <property type="nucleotide sequence ID" value="NZ_CP041046.1"/>
</dbReference>
<dbReference type="KEGG" id="lpy:FIV34_02120"/>
<keyword evidence="2" id="KW-0472">Membrane</keyword>
<evidence type="ECO:0000313" key="3">
    <source>
        <dbReference type="EMBL" id="QDE38075.1"/>
    </source>
</evidence>
<feature type="region of interest" description="Disordered" evidence="1">
    <location>
        <begin position="1"/>
        <end position="20"/>
    </location>
</feature>
<reference evidence="3 4" key="1">
    <citation type="submission" date="2019-06" db="EMBL/GenBank/DDBJ databases">
        <title>A complete genome sequence for Luteibacter pinisoli MAH-14.</title>
        <authorList>
            <person name="Baltrus D.A."/>
        </authorList>
    </citation>
    <scope>NUCLEOTIDE SEQUENCE [LARGE SCALE GENOMIC DNA]</scope>
    <source>
        <strain evidence="3 4">MAH-14</strain>
    </source>
</reference>
<organism evidence="3 4">
    <name type="scientific">Luteibacter pinisoli</name>
    <dbReference type="NCBI Taxonomy" id="2589080"/>
    <lineage>
        <taxon>Bacteria</taxon>
        <taxon>Pseudomonadati</taxon>
        <taxon>Pseudomonadota</taxon>
        <taxon>Gammaproteobacteria</taxon>
        <taxon>Lysobacterales</taxon>
        <taxon>Rhodanobacteraceae</taxon>
        <taxon>Luteibacter</taxon>
    </lineage>
</organism>
<dbReference type="EMBL" id="CP041046">
    <property type="protein sequence ID" value="QDE38075.1"/>
    <property type="molecule type" value="Genomic_DNA"/>
</dbReference>
<proteinExistence type="predicted"/>